<protein>
    <submittedName>
        <fullName evidence="1">Uncharacterized protein</fullName>
    </submittedName>
</protein>
<accession>T1C1X9</accession>
<organism evidence="1">
    <name type="scientific">mine drainage metagenome</name>
    <dbReference type="NCBI Taxonomy" id="410659"/>
    <lineage>
        <taxon>unclassified sequences</taxon>
        <taxon>metagenomes</taxon>
        <taxon>ecological metagenomes</taxon>
    </lineage>
</organism>
<reference evidence="1" key="1">
    <citation type="submission" date="2013-08" db="EMBL/GenBank/DDBJ databases">
        <authorList>
            <person name="Mendez C."/>
            <person name="Richter M."/>
            <person name="Ferrer M."/>
            <person name="Sanchez J."/>
        </authorList>
    </citation>
    <scope>NUCLEOTIDE SEQUENCE</scope>
</reference>
<comment type="caution">
    <text evidence="1">The sequence shown here is derived from an EMBL/GenBank/DDBJ whole genome shotgun (WGS) entry which is preliminary data.</text>
</comment>
<gene>
    <name evidence="1" type="ORF">B1B_08265</name>
</gene>
<feature type="non-terminal residue" evidence="1">
    <location>
        <position position="40"/>
    </location>
</feature>
<sequence>MADSITVTDNRTGKSVEIPLENGVVSSAQWQKLLPGVWFL</sequence>
<evidence type="ECO:0000313" key="1">
    <source>
        <dbReference type="EMBL" id="EQD59289.1"/>
    </source>
</evidence>
<dbReference type="AlphaFoldDB" id="T1C1X9"/>
<name>T1C1X9_9ZZZZ</name>
<reference evidence="1" key="2">
    <citation type="journal article" date="2014" name="ISME J.">
        <title>Microbial stratification in low pH oxic and suboxic macroscopic growths along an acid mine drainage.</title>
        <authorList>
            <person name="Mendez-Garcia C."/>
            <person name="Mesa V."/>
            <person name="Sprenger R.R."/>
            <person name="Richter M."/>
            <person name="Diez M.S."/>
            <person name="Solano J."/>
            <person name="Bargiela R."/>
            <person name="Golyshina O.V."/>
            <person name="Manteca A."/>
            <person name="Ramos J.L."/>
            <person name="Gallego J.R."/>
            <person name="Llorente I."/>
            <person name="Martins Dos Santos V.A."/>
            <person name="Jensen O.N."/>
            <person name="Pelaez A.I."/>
            <person name="Sanchez J."/>
            <person name="Ferrer M."/>
        </authorList>
    </citation>
    <scope>NUCLEOTIDE SEQUENCE</scope>
</reference>
<dbReference type="EMBL" id="AUZY01005380">
    <property type="protein sequence ID" value="EQD59289.1"/>
    <property type="molecule type" value="Genomic_DNA"/>
</dbReference>
<proteinExistence type="predicted"/>